<evidence type="ECO:0000256" key="1">
    <source>
        <dbReference type="ARBA" id="ARBA00001933"/>
    </source>
</evidence>
<keyword evidence="6 14" id="KW-0808">Transferase</keyword>
<dbReference type="PIRSF" id="PIRSF005572">
    <property type="entry name" value="NifS"/>
    <property type="match status" value="1"/>
</dbReference>
<reference evidence="17" key="1">
    <citation type="journal article" date="2019" name="Int. J. Syst. Evol. Microbiol.">
        <title>The Global Catalogue of Microorganisms (GCM) 10K type strain sequencing project: providing services to taxonomists for standard genome sequencing and annotation.</title>
        <authorList>
            <consortium name="The Broad Institute Genomics Platform"/>
            <consortium name="The Broad Institute Genome Sequencing Center for Infectious Disease"/>
            <person name="Wu L."/>
            <person name="Ma J."/>
        </authorList>
    </citation>
    <scope>NUCLEOTIDE SEQUENCE [LARGE SCALE GENOMIC DNA]</scope>
    <source>
        <strain evidence="17">KCTC 62195</strain>
    </source>
</reference>
<dbReference type="NCBIfam" id="TIGR03402">
    <property type="entry name" value="FeS_nifS"/>
    <property type="match status" value="1"/>
</dbReference>
<organism evidence="16 17">
    <name type="scientific">Azotobacter bryophylli</name>
    <dbReference type="NCBI Taxonomy" id="1986537"/>
    <lineage>
        <taxon>Bacteria</taxon>
        <taxon>Pseudomonadati</taxon>
        <taxon>Pseudomonadota</taxon>
        <taxon>Gammaproteobacteria</taxon>
        <taxon>Pseudomonadales</taxon>
        <taxon>Pseudomonadaceae</taxon>
        <taxon>Azotobacter</taxon>
    </lineage>
</organism>
<comment type="caution">
    <text evidence="16">The sequence shown here is derived from an EMBL/GenBank/DDBJ whole genome shotgun (WGS) entry which is preliminary data.</text>
</comment>
<dbReference type="Gene3D" id="1.10.260.50">
    <property type="match status" value="1"/>
</dbReference>
<dbReference type="InterPro" id="IPR017772">
    <property type="entry name" value="Cys_deSase_NifS_bac/arc"/>
</dbReference>
<feature type="domain" description="Aminotransferase class V" evidence="15">
    <location>
        <begin position="4"/>
        <end position="366"/>
    </location>
</feature>
<evidence type="ECO:0000256" key="14">
    <source>
        <dbReference type="RuleBase" id="RU364075"/>
    </source>
</evidence>
<evidence type="ECO:0000256" key="5">
    <source>
        <dbReference type="ARBA" id="ARBA00012239"/>
    </source>
</evidence>
<comment type="function">
    <text evidence="2">Catalyzes the removal of elemental sulfur atoms from cysteine to produce alanine. Seems to participate in the biosynthesis of the nitrogenase metalloclusters by providing the inorganic sulfur required for the Fe-S core formation.</text>
</comment>
<dbReference type="InterPro" id="IPR020578">
    <property type="entry name" value="Aminotrans_V_PyrdxlP_BS"/>
</dbReference>
<evidence type="ECO:0000256" key="3">
    <source>
        <dbReference type="ARBA" id="ARBA00006490"/>
    </source>
</evidence>
<evidence type="ECO:0000256" key="7">
    <source>
        <dbReference type="ARBA" id="ARBA00022723"/>
    </source>
</evidence>
<dbReference type="Proteomes" id="UP001595457">
    <property type="component" value="Unassembled WGS sequence"/>
</dbReference>
<evidence type="ECO:0000256" key="9">
    <source>
        <dbReference type="ARBA" id="ARBA00023004"/>
    </source>
</evidence>
<dbReference type="Gene3D" id="3.90.1150.10">
    <property type="entry name" value="Aspartate Aminotransferase, domain 1"/>
    <property type="match status" value="1"/>
</dbReference>
<dbReference type="InterPro" id="IPR016454">
    <property type="entry name" value="Cysteine_dSase"/>
</dbReference>
<dbReference type="InterPro" id="IPR000192">
    <property type="entry name" value="Aminotrans_V_dom"/>
</dbReference>
<evidence type="ECO:0000256" key="11">
    <source>
        <dbReference type="ARBA" id="ARBA00031911"/>
    </source>
</evidence>
<evidence type="ECO:0000313" key="16">
    <source>
        <dbReference type="EMBL" id="MFC2972714.1"/>
    </source>
</evidence>
<dbReference type="InterPro" id="IPR015421">
    <property type="entry name" value="PyrdxlP-dep_Trfase_major"/>
</dbReference>
<dbReference type="RefSeq" id="WP_377814365.1">
    <property type="nucleotide sequence ID" value="NZ_JBHRSJ010000019.1"/>
</dbReference>
<keyword evidence="10 14" id="KW-0411">Iron-sulfur</keyword>
<accession>A0ABV7ATM4</accession>
<dbReference type="EC" id="2.8.1.7" evidence="5 14"/>
<comment type="similarity">
    <text evidence="3 14">Belongs to the class-V pyridoxal-phosphate-dependent aminotransferase family. NifS/IscS subfamily.</text>
</comment>
<evidence type="ECO:0000256" key="2">
    <source>
        <dbReference type="ARBA" id="ARBA00003120"/>
    </source>
</evidence>
<evidence type="ECO:0000256" key="4">
    <source>
        <dbReference type="ARBA" id="ARBA00011738"/>
    </source>
</evidence>
<keyword evidence="8 14" id="KW-0663">Pyridoxal phosphate</keyword>
<keyword evidence="17" id="KW-1185">Reference proteome</keyword>
<comment type="cofactor">
    <cofactor evidence="1 13">
        <name>pyridoxal 5'-phosphate</name>
        <dbReference type="ChEBI" id="CHEBI:597326"/>
    </cofactor>
</comment>
<comment type="catalytic activity">
    <reaction evidence="12 14">
        <text>(sulfur carrier)-H + L-cysteine = (sulfur carrier)-SH + L-alanine</text>
        <dbReference type="Rhea" id="RHEA:43892"/>
        <dbReference type="Rhea" id="RHEA-COMP:14737"/>
        <dbReference type="Rhea" id="RHEA-COMP:14739"/>
        <dbReference type="ChEBI" id="CHEBI:29917"/>
        <dbReference type="ChEBI" id="CHEBI:35235"/>
        <dbReference type="ChEBI" id="CHEBI:57972"/>
        <dbReference type="ChEBI" id="CHEBI:64428"/>
        <dbReference type="EC" id="2.8.1.7"/>
    </reaction>
</comment>
<dbReference type="PANTHER" id="PTHR11601">
    <property type="entry name" value="CYSTEINE DESULFURYLASE FAMILY MEMBER"/>
    <property type="match status" value="1"/>
</dbReference>
<evidence type="ECO:0000259" key="15">
    <source>
        <dbReference type="Pfam" id="PF00266"/>
    </source>
</evidence>
<protein>
    <recommendedName>
        <fullName evidence="5 14">Cysteine desulfurase</fullName>
        <ecNumber evidence="5 14">2.8.1.7</ecNumber>
    </recommendedName>
    <alternativeName>
        <fullName evidence="11 14">Nitrogenase metalloclusters biosynthesis protein NifS</fullName>
    </alternativeName>
</protein>
<evidence type="ECO:0000256" key="6">
    <source>
        <dbReference type="ARBA" id="ARBA00022679"/>
    </source>
</evidence>
<dbReference type="Gene3D" id="3.40.640.10">
    <property type="entry name" value="Type I PLP-dependent aspartate aminotransferase-like (Major domain)"/>
    <property type="match status" value="1"/>
</dbReference>
<evidence type="ECO:0000313" key="17">
    <source>
        <dbReference type="Proteomes" id="UP001595457"/>
    </source>
</evidence>
<dbReference type="InterPro" id="IPR015424">
    <property type="entry name" value="PyrdxlP-dep_Trfase"/>
</dbReference>
<comment type="subunit">
    <text evidence="4">Homodimer.</text>
</comment>
<dbReference type="EMBL" id="JBHRSJ010000019">
    <property type="protein sequence ID" value="MFC2972714.1"/>
    <property type="molecule type" value="Genomic_DNA"/>
</dbReference>
<evidence type="ECO:0000256" key="8">
    <source>
        <dbReference type="ARBA" id="ARBA00022898"/>
    </source>
</evidence>
<evidence type="ECO:0000256" key="10">
    <source>
        <dbReference type="ARBA" id="ARBA00023014"/>
    </source>
</evidence>
<dbReference type="PROSITE" id="PS00595">
    <property type="entry name" value="AA_TRANSFER_CLASS_5"/>
    <property type="match status" value="1"/>
</dbReference>
<proteinExistence type="inferred from homology"/>
<dbReference type="SUPFAM" id="SSF53383">
    <property type="entry name" value="PLP-dependent transferases"/>
    <property type="match status" value="1"/>
</dbReference>
<sequence length="401" mass="43439">MADVYLDNNATTRVDDEVVQAMLPFFTEQFGNPSSLHSFGNQVGVALKKARQSVQKLLGAEHDSEIVFTSCGTESDSTAILSALKAQPERKTIITTVVEHPAVLSLCDHLASEGYTVHKLKVDKKGRLDLAEYAALLSDDVAVVSVMWANNETGTLFPVEEMARMADEAGVMFHTDAVQAVGKVPMDLKNTSIHMLSLSGHKLHAPKGIGVLYLRRGTRFRPLLRGGHQERGRRAGTENAASIVGLGVAAERALAFMEHENTEVKRLRDKLEAGILAAVPYAFVTGDPDNRLPNTASIAFEYIEGEAILLLLNKVGIAASSGSACTSGSLEPSHVMRAMDIPYTAAHGTVRFSLSRYTTEEEVERVIREVPPIVAQLRKLSPYWSGNGPVEADKAFAPVYG</sequence>
<dbReference type="Pfam" id="PF00266">
    <property type="entry name" value="Aminotran_5"/>
    <property type="match status" value="1"/>
</dbReference>
<gene>
    <name evidence="16" type="primary">nifS</name>
    <name evidence="16" type="ORF">ACFOJE_10880</name>
</gene>
<keyword evidence="7 14" id="KW-0479">Metal-binding</keyword>
<dbReference type="PANTHER" id="PTHR11601:SF34">
    <property type="entry name" value="CYSTEINE DESULFURASE"/>
    <property type="match status" value="1"/>
</dbReference>
<dbReference type="InterPro" id="IPR015422">
    <property type="entry name" value="PyrdxlP-dep_Trfase_small"/>
</dbReference>
<dbReference type="GO" id="GO:0031071">
    <property type="term" value="F:cysteine desulfurase activity"/>
    <property type="evidence" value="ECO:0007669"/>
    <property type="project" value="UniProtKB-EC"/>
</dbReference>
<evidence type="ECO:0000256" key="12">
    <source>
        <dbReference type="ARBA" id="ARBA00050776"/>
    </source>
</evidence>
<keyword evidence="9 14" id="KW-0408">Iron</keyword>
<evidence type="ECO:0000256" key="13">
    <source>
        <dbReference type="RuleBase" id="RU004504"/>
    </source>
</evidence>
<name>A0ABV7ATM4_9GAMM</name>